<organism evidence="2">
    <name type="scientific">Pseudomonas putida (strain W619)</name>
    <dbReference type="NCBI Taxonomy" id="390235"/>
    <lineage>
        <taxon>Bacteria</taxon>
        <taxon>Pseudomonadati</taxon>
        <taxon>Pseudomonadota</taxon>
        <taxon>Gammaproteobacteria</taxon>
        <taxon>Pseudomonadales</taxon>
        <taxon>Pseudomonadaceae</taxon>
        <taxon>Pseudomonas</taxon>
    </lineage>
</organism>
<dbReference type="EMBL" id="CP000949">
    <property type="protein sequence ID" value="ACA72140.1"/>
    <property type="molecule type" value="Genomic_DNA"/>
</dbReference>
<evidence type="ECO:0000256" key="1">
    <source>
        <dbReference type="SAM" id="MobiDB-lite"/>
    </source>
</evidence>
<reference evidence="2" key="1">
    <citation type="submission" date="2008-02" db="EMBL/GenBank/DDBJ databases">
        <title>Complete sequence of Psuedomonas putida W619.</title>
        <authorList>
            <consortium name="US DOE Joint Genome Institute"/>
            <person name="Copeland A."/>
            <person name="Lucas S."/>
            <person name="Lapidus A."/>
            <person name="Barry K."/>
            <person name="Detter J.C."/>
            <person name="Glavina del Rio T."/>
            <person name="Dalin E."/>
            <person name="Tice H."/>
            <person name="Pitluck S."/>
            <person name="Chain P."/>
            <person name="Malfatti S."/>
            <person name="Shin M."/>
            <person name="Vergez L."/>
            <person name="Schmutz J."/>
            <person name="Larimer F."/>
            <person name="Land M."/>
            <person name="Hauser L."/>
            <person name="Kyrpides N."/>
            <person name="Kim E."/>
            <person name="Taghavi S."/>
            <person name="Vangronsveld D."/>
            <person name="van der Lelie D."/>
            <person name="Richardson P."/>
        </authorList>
    </citation>
    <scope>NUCLEOTIDE SEQUENCE</scope>
    <source>
        <strain evidence="2">W619</strain>
    </source>
</reference>
<sequence>MSLQNGSDAQKPQNTPQPKVCGSIIDAQGREVPITEQMIQQACKDLEDSRVKKVRKG</sequence>
<evidence type="ECO:0008006" key="3">
    <source>
        <dbReference type="Google" id="ProtNLM"/>
    </source>
</evidence>
<name>B1J5D8_PSEPW</name>
<feature type="region of interest" description="Disordered" evidence="1">
    <location>
        <begin position="1"/>
        <end position="21"/>
    </location>
</feature>
<dbReference type="KEGG" id="ppw:PputW619_1635"/>
<feature type="compositionally biased region" description="Polar residues" evidence="1">
    <location>
        <begin position="1"/>
        <end position="17"/>
    </location>
</feature>
<proteinExistence type="predicted"/>
<dbReference type="NCBIfam" id="NF045613">
    <property type="entry name" value="PA1571_fam"/>
    <property type="match status" value="1"/>
</dbReference>
<gene>
    <name evidence="2" type="ordered locus">PputW619_1635</name>
</gene>
<accession>B1J5D8</accession>
<protein>
    <recommendedName>
        <fullName evidence="3">Multifunctional fatty acid oxidation complex subunit alpha</fullName>
    </recommendedName>
</protein>
<dbReference type="InterPro" id="IPR054635">
    <property type="entry name" value="PA1571-like"/>
</dbReference>
<evidence type="ECO:0000313" key="2">
    <source>
        <dbReference type="EMBL" id="ACA72140.1"/>
    </source>
</evidence>
<dbReference type="AlphaFoldDB" id="B1J5D8"/>
<dbReference type="HOGENOM" id="CLU_193801_1_0_6"/>